<dbReference type="SMART" id="SM00228">
    <property type="entry name" value="PDZ"/>
    <property type="match status" value="1"/>
</dbReference>
<dbReference type="GO" id="GO:0019901">
    <property type="term" value="F:protein kinase binding"/>
    <property type="evidence" value="ECO:0007669"/>
    <property type="project" value="TreeGrafter"/>
</dbReference>
<dbReference type="PANTHER" id="PTHR23119:SF51">
    <property type="entry name" value="DISKS LARGE 1 TUMOR SUPPRESSOR PROTEIN"/>
    <property type="match status" value="1"/>
</dbReference>
<dbReference type="InterPro" id="IPR015143">
    <property type="entry name" value="L27_1"/>
</dbReference>
<dbReference type="GO" id="GO:0043005">
    <property type="term" value="C:neuron projection"/>
    <property type="evidence" value="ECO:0007669"/>
    <property type="project" value="TreeGrafter"/>
</dbReference>
<dbReference type="PANTHER" id="PTHR23119">
    <property type="entry name" value="DISCS LARGE"/>
    <property type="match status" value="1"/>
</dbReference>
<proteinExistence type="predicted"/>
<dbReference type="PROSITE" id="PS50106">
    <property type="entry name" value="PDZ"/>
    <property type="match status" value="1"/>
</dbReference>
<dbReference type="GO" id="GO:0007268">
    <property type="term" value="P:chemical synaptic transmission"/>
    <property type="evidence" value="ECO:0007669"/>
    <property type="project" value="TreeGrafter"/>
</dbReference>
<feature type="domain" description="PDZ" evidence="4">
    <location>
        <begin position="179"/>
        <end position="291"/>
    </location>
</feature>
<accession>A0A0B1ST73</accession>
<dbReference type="Pfam" id="PF00595">
    <property type="entry name" value="PDZ"/>
    <property type="match status" value="1"/>
</dbReference>
<dbReference type="EMBL" id="KN560467">
    <property type="protein sequence ID" value="KHJ86425.1"/>
    <property type="molecule type" value="Genomic_DNA"/>
</dbReference>
<evidence type="ECO:0000256" key="2">
    <source>
        <dbReference type="ARBA" id="ARBA00023136"/>
    </source>
</evidence>
<dbReference type="InterPro" id="IPR036892">
    <property type="entry name" value="L27_dom_sf"/>
</dbReference>
<feature type="compositionally biased region" description="Polar residues" evidence="3">
    <location>
        <begin position="134"/>
        <end position="150"/>
    </location>
</feature>
<dbReference type="Proteomes" id="UP000053660">
    <property type="component" value="Unassembled WGS sequence"/>
</dbReference>
<keyword evidence="2" id="KW-0472">Membrane</keyword>
<dbReference type="SUPFAM" id="SSF101288">
    <property type="entry name" value="L27 domain"/>
    <property type="match status" value="1"/>
</dbReference>
<protein>
    <submittedName>
        <fullName evidence="6">PDZ/DHR/GLGF domain protein</fullName>
    </submittedName>
</protein>
<organism evidence="6 7">
    <name type="scientific">Oesophagostomum dentatum</name>
    <name type="common">Nodular worm</name>
    <dbReference type="NCBI Taxonomy" id="61180"/>
    <lineage>
        <taxon>Eukaryota</taxon>
        <taxon>Metazoa</taxon>
        <taxon>Ecdysozoa</taxon>
        <taxon>Nematoda</taxon>
        <taxon>Chromadorea</taxon>
        <taxon>Rhabditida</taxon>
        <taxon>Rhabditina</taxon>
        <taxon>Rhabditomorpha</taxon>
        <taxon>Strongyloidea</taxon>
        <taxon>Strongylidae</taxon>
        <taxon>Oesophagostomum</taxon>
    </lineage>
</organism>
<dbReference type="InterPro" id="IPR004172">
    <property type="entry name" value="L27_dom"/>
</dbReference>
<dbReference type="InterPro" id="IPR001478">
    <property type="entry name" value="PDZ"/>
</dbReference>
<sequence>MNRVLLDLRMMTEEKRSINDPHSMYSAVTDWKAYRALELLEEYHALLTRPGDDELRVAIERVITTFKNSLFQALLDLQEFYEETLLNERKSVFQKVMESKEMARRLDANPPFGATSTRIDHTFIPTHTAPLATAETNDGSWQTSETTTRTFDGPGGIQKQSVTHNGVIDNLGRAWEIEDVVLEKGTTGLGFSITGGTDQPAEDGDTSIYGQRGLGFSIAGGVGNEHVPGDTDIYVTKIIDGGAAYHDGRLGVGDRILAVDDVVLENVTHEYAVNVLKQTGTKVSLLVLKADPNVSIATAEETGSRQFVPTTPQYPVTTPVRSSSMQDFNRSFDSQTALAYGGAQPPVGAGVAPMQVPITMDPRPVPLYRGNQGLGV</sequence>
<dbReference type="SMART" id="SM00569">
    <property type="entry name" value="L27"/>
    <property type="match status" value="1"/>
</dbReference>
<dbReference type="CDD" id="cd06724">
    <property type="entry name" value="PDZ2_Dlg1-2-4-like"/>
    <property type="match status" value="1"/>
</dbReference>
<evidence type="ECO:0000259" key="4">
    <source>
        <dbReference type="PROSITE" id="PS50106"/>
    </source>
</evidence>
<dbReference type="GO" id="GO:0043113">
    <property type="term" value="P:receptor clustering"/>
    <property type="evidence" value="ECO:0007669"/>
    <property type="project" value="TreeGrafter"/>
</dbReference>
<feature type="domain" description="L27" evidence="5">
    <location>
        <begin position="29"/>
        <end position="89"/>
    </location>
</feature>
<dbReference type="Pfam" id="PF09058">
    <property type="entry name" value="L27_1"/>
    <property type="match status" value="1"/>
</dbReference>
<dbReference type="OrthoDB" id="5824092at2759"/>
<comment type="subcellular location">
    <subcellularLocation>
        <location evidence="1">Membrane</location>
    </subcellularLocation>
</comment>
<dbReference type="InterPro" id="IPR036034">
    <property type="entry name" value="PDZ_sf"/>
</dbReference>
<dbReference type="GO" id="GO:0031594">
    <property type="term" value="C:neuromuscular junction"/>
    <property type="evidence" value="ECO:0007669"/>
    <property type="project" value="TreeGrafter"/>
</dbReference>
<evidence type="ECO:0000313" key="7">
    <source>
        <dbReference type="Proteomes" id="UP000053660"/>
    </source>
</evidence>
<keyword evidence="7" id="KW-1185">Reference proteome</keyword>
<evidence type="ECO:0000313" key="6">
    <source>
        <dbReference type="EMBL" id="KHJ86425.1"/>
    </source>
</evidence>
<dbReference type="GO" id="GO:0098609">
    <property type="term" value="P:cell-cell adhesion"/>
    <property type="evidence" value="ECO:0007669"/>
    <property type="project" value="TreeGrafter"/>
</dbReference>
<dbReference type="InterPro" id="IPR050614">
    <property type="entry name" value="Synaptic_Scaffolding_LAP-MAGUK"/>
</dbReference>
<dbReference type="GO" id="GO:0016323">
    <property type="term" value="C:basolateral plasma membrane"/>
    <property type="evidence" value="ECO:0007669"/>
    <property type="project" value="TreeGrafter"/>
</dbReference>
<evidence type="ECO:0000259" key="5">
    <source>
        <dbReference type="PROSITE" id="PS51022"/>
    </source>
</evidence>
<dbReference type="AlphaFoldDB" id="A0A0B1ST73"/>
<dbReference type="Gene3D" id="1.10.287.470">
    <property type="entry name" value="Helix hairpin bin"/>
    <property type="match status" value="1"/>
</dbReference>
<name>A0A0B1ST73_OESDE</name>
<reference evidence="6 7" key="1">
    <citation type="submission" date="2014-03" db="EMBL/GenBank/DDBJ databases">
        <title>Draft genome of the hookworm Oesophagostomum dentatum.</title>
        <authorList>
            <person name="Mitreva M."/>
        </authorList>
    </citation>
    <scope>NUCLEOTIDE SEQUENCE [LARGE SCALE GENOMIC DNA]</scope>
    <source>
        <strain evidence="6 7">OD-Hann</strain>
    </source>
</reference>
<dbReference type="GO" id="GO:0045197">
    <property type="term" value="P:establishment or maintenance of epithelial cell apical/basal polarity"/>
    <property type="evidence" value="ECO:0007669"/>
    <property type="project" value="TreeGrafter"/>
</dbReference>
<dbReference type="GO" id="GO:0097120">
    <property type="term" value="P:receptor localization to synapse"/>
    <property type="evidence" value="ECO:0007669"/>
    <property type="project" value="TreeGrafter"/>
</dbReference>
<evidence type="ECO:0000256" key="3">
    <source>
        <dbReference type="SAM" id="MobiDB-lite"/>
    </source>
</evidence>
<dbReference type="PROSITE" id="PS51022">
    <property type="entry name" value="L27"/>
    <property type="match status" value="1"/>
</dbReference>
<dbReference type="Gene3D" id="2.30.42.10">
    <property type="match status" value="2"/>
</dbReference>
<dbReference type="GO" id="GO:0099072">
    <property type="term" value="P:regulation of postsynaptic membrane neurotransmitter receptor levels"/>
    <property type="evidence" value="ECO:0007669"/>
    <property type="project" value="TreeGrafter"/>
</dbReference>
<dbReference type="GO" id="GO:0098839">
    <property type="term" value="C:postsynaptic density membrane"/>
    <property type="evidence" value="ECO:0007669"/>
    <property type="project" value="TreeGrafter"/>
</dbReference>
<gene>
    <name evidence="6" type="ORF">OESDEN_13829</name>
</gene>
<feature type="region of interest" description="Disordered" evidence="3">
    <location>
        <begin position="134"/>
        <end position="159"/>
    </location>
</feature>
<evidence type="ECO:0000256" key="1">
    <source>
        <dbReference type="ARBA" id="ARBA00004370"/>
    </source>
</evidence>
<dbReference type="SUPFAM" id="SSF50156">
    <property type="entry name" value="PDZ domain-like"/>
    <property type="match status" value="1"/>
</dbReference>